<evidence type="ECO:0000256" key="12">
    <source>
        <dbReference type="SAM" id="MobiDB-lite"/>
    </source>
</evidence>
<evidence type="ECO:0000256" key="4">
    <source>
        <dbReference type="ARBA" id="ARBA00022833"/>
    </source>
</evidence>
<feature type="compositionally biased region" description="Basic and acidic residues" evidence="12">
    <location>
        <begin position="1"/>
        <end position="11"/>
    </location>
</feature>
<feature type="compositionally biased region" description="Polar residues" evidence="12">
    <location>
        <begin position="156"/>
        <end position="177"/>
    </location>
</feature>
<feature type="compositionally biased region" description="Acidic residues" evidence="12">
    <location>
        <begin position="191"/>
        <end position="204"/>
    </location>
</feature>
<evidence type="ECO:0000256" key="9">
    <source>
        <dbReference type="PROSITE-ProRule" id="PRU00108"/>
    </source>
</evidence>
<keyword evidence="7 9" id="KW-0371">Homeobox</keyword>
<name>A0A9X0CXN2_9CNID</name>
<evidence type="ECO:0000256" key="6">
    <source>
        <dbReference type="ARBA" id="ARBA00023125"/>
    </source>
</evidence>
<feature type="compositionally biased region" description="Low complexity" evidence="12">
    <location>
        <begin position="314"/>
        <end position="328"/>
    </location>
</feature>
<feature type="region of interest" description="Disordered" evidence="12">
    <location>
        <begin position="153"/>
        <end position="220"/>
    </location>
</feature>
<dbReference type="PROSITE" id="PS50023">
    <property type="entry name" value="LIM_DOMAIN_2"/>
    <property type="match status" value="2"/>
</dbReference>
<keyword evidence="3" id="KW-0677">Repeat</keyword>
<dbReference type="FunFam" id="1.10.10.60:FF:000448">
    <property type="entry name" value="LIM/homeobox protein Lhx4"/>
    <property type="match status" value="1"/>
</dbReference>
<keyword evidence="2 10" id="KW-0479">Metal-binding</keyword>
<evidence type="ECO:0000256" key="2">
    <source>
        <dbReference type="ARBA" id="ARBA00022723"/>
    </source>
</evidence>
<sequence length="420" mass="47661">MTMEDRQDSSHRKPPKTIGKASCGQNGSQTSRRMSVCTGCQEPIEDRFVMKVMDEPWHESCLQCCICRNTLSRSCFSKDRKLYCRTDYEKMYGTKCSGCKTTIPANEFVMRALGNVYHIQCFVCTMCGHRLEKGQEFALKDNKLYCKEDYGKLPSKGSSNSPPRKQQQENVINNSFIKTEKETKTEKADNSDSDDSSVLGDDENDDKKGPKRPRTILTSQQRKIFKSAFEISSKPCRKVREELSRETGLSVRVVQVWFQNQRAKIKKLARRNNPESDGAASCRVSNRQRSLKKSKDGKSSSPRDKRRADRDSLDLPPSLSPSPQLAGSQPPPYGMLPPQYQHLQNHMGPMMAPPQFQSPYQGPLNHMDSGEIPMEHGIQAIDECMMRQQQFNPGDMGGYPTATNHNDTDDAATHWYNVYL</sequence>
<dbReference type="Pfam" id="PF00046">
    <property type="entry name" value="Homeodomain"/>
    <property type="match status" value="1"/>
</dbReference>
<dbReference type="PANTHER" id="PTHR24208:SF166">
    <property type="entry name" value="LIM HOMEOBOX TRANSCRIPTION FACTOR 1 ALPHA, ISOFORM B"/>
    <property type="match status" value="1"/>
</dbReference>
<dbReference type="EMBL" id="MU826369">
    <property type="protein sequence ID" value="KAJ7378163.1"/>
    <property type="molecule type" value="Genomic_DNA"/>
</dbReference>
<dbReference type="SMART" id="SM00389">
    <property type="entry name" value="HOX"/>
    <property type="match status" value="1"/>
</dbReference>
<dbReference type="InterPro" id="IPR050453">
    <property type="entry name" value="LIM_Homeobox_TF"/>
</dbReference>
<evidence type="ECO:0000256" key="5">
    <source>
        <dbReference type="ARBA" id="ARBA00023038"/>
    </source>
</evidence>
<evidence type="ECO:0000256" key="8">
    <source>
        <dbReference type="ARBA" id="ARBA00023242"/>
    </source>
</evidence>
<feature type="DNA-binding region" description="Homeobox" evidence="9">
    <location>
        <begin position="210"/>
        <end position="269"/>
    </location>
</feature>
<proteinExistence type="predicted"/>
<dbReference type="PANTHER" id="PTHR24208">
    <property type="entry name" value="LIM/HOMEOBOX PROTEIN LHX"/>
    <property type="match status" value="1"/>
</dbReference>
<keyword evidence="6 9" id="KW-0238">DNA-binding</keyword>
<feature type="compositionally biased region" description="Basic and acidic residues" evidence="12">
    <location>
        <begin position="293"/>
        <end position="313"/>
    </location>
</feature>
<keyword evidence="8 9" id="KW-0539">Nucleus</keyword>
<feature type="compositionally biased region" description="Basic and acidic residues" evidence="12">
    <location>
        <begin position="178"/>
        <end position="190"/>
    </location>
</feature>
<feature type="domain" description="LIM zinc-binding" evidence="13">
    <location>
        <begin position="94"/>
        <end position="156"/>
    </location>
</feature>
<evidence type="ECO:0000259" key="13">
    <source>
        <dbReference type="PROSITE" id="PS50023"/>
    </source>
</evidence>
<evidence type="ECO:0000256" key="3">
    <source>
        <dbReference type="ARBA" id="ARBA00022737"/>
    </source>
</evidence>
<gene>
    <name evidence="15" type="primary">LMX1A</name>
    <name evidence="15" type="ORF">OS493_024828</name>
</gene>
<dbReference type="GO" id="GO:0000977">
    <property type="term" value="F:RNA polymerase II transcription regulatory region sequence-specific DNA binding"/>
    <property type="evidence" value="ECO:0007669"/>
    <property type="project" value="TreeGrafter"/>
</dbReference>
<dbReference type="PROSITE" id="PS50071">
    <property type="entry name" value="HOMEOBOX_2"/>
    <property type="match status" value="1"/>
</dbReference>
<dbReference type="OrthoDB" id="6159439at2759"/>
<dbReference type="GO" id="GO:0000981">
    <property type="term" value="F:DNA-binding transcription factor activity, RNA polymerase II-specific"/>
    <property type="evidence" value="ECO:0007669"/>
    <property type="project" value="InterPro"/>
</dbReference>
<dbReference type="CDD" id="cd00086">
    <property type="entry name" value="homeodomain"/>
    <property type="match status" value="1"/>
</dbReference>
<dbReference type="GO" id="GO:0005634">
    <property type="term" value="C:nucleus"/>
    <property type="evidence" value="ECO:0007669"/>
    <property type="project" value="UniProtKB-SubCell"/>
</dbReference>
<evidence type="ECO:0000256" key="1">
    <source>
        <dbReference type="ARBA" id="ARBA00004123"/>
    </source>
</evidence>
<dbReference type="InterPro" id="IPR001356">
    <property type="entry name" value="HD"/>
</dbReference>
<dbReference type="PROSITE" id="PS00478">
    <property type="entry name" value="LIM_DOMAIN_1"/>
    <property type="match status" value="2"/>
</dbReference>
<evidence type="ECO:0000256" key="10">
    <source>
        <dbReference type="PROSITE-ProRule" id="PRU00125"/>
    </source>
</evidence>
<feature type="domain" description="LIM zinc-binding" evidence="13">
    <location>
        <begin position="35"/>
        <end position="93"/>
    </location>
</feature>
<organism evidence="15 16">
    <name type="scientific">Desmophyllum pertusum</name>
    <dbReference type="NCBI Taxonomy" id="174260"/>
    <lineage>
        <taxon>Eukaryota</taxon>
        <taxon>Metazoa</taxon>
        <taxon>Cnidaria</taxon>
        <taxon>Anthozoa</taxon>
        <taxon>Hexacorallia</taxon>
        <taxon>Scleractinia</taxon>
        <taxon>Caryophylliina</taxon>
        <taxon>Caryophylliidae</taxon>
        <taxon>Desmophyllum</taxon>
    </lineage>
</organism>
<dbReference type="InterPro" id="IPR001781">
    <property type="entry name" value="Znf_LIM"/>
</dbReference>
<evidence type="ECO:0000259" key="14">
    <source>
        <dbReference type="PROSITE" id="PS50071"/>
    </source>
</evidence>
<dbReference type="FunFam" id="2.10.110.10:FF:000136">
    <property type="entry name" value="LIM domain family"/>
    <property type="match status" value="1"/>
</dbReference>
<accession>A0A9X0CXN2</accession>
<dbReference type="SUPFAM" id="SSF57716">
    <property type="entry name" value="Glucocorticoid receptor-like (DNA-binding domain)"/>
    <property type="match status" value="2"/>
</dbReference>
<dbReference type="FunFam" id="2.10.110.10:FF:000006">
    <property type="entry name" value="LIM homeobox transcription factor 1-beta"/>
    <property type="match status" value="1"/>
</dbReference>
<dbReference type="InterPro" id="IPR009057">
    <property type="entry name" value="Homeodomain-like_sf"/>
</dbReference>
<dbReference type="Pfam" id="PF00412">
    <property type="entry name" value="LIM"/>
    <property type="match status" value="2"/>
</dbReference>
<dbReference type="Gene3D" id="2.10.110.10">
    <property type="entry name" value="Cysteine Rich Protein"/>
    <property type="match status" value="2"/>
</dbReference>
<dbReference type="Gene3D" id="1.10.10.60">
    <property type="entry name" value="Homeodomain-like"/>
    <property type="match status" value="1"/>
</dbReference>
<evidence type="ECO:0000256" key="11">
    <source>
        <dbReference type="RuleBase" id="RU000682"/>
    </source>
</evidence>
<feature type="region of interest" description="Disordered" evidence="12">
    <location>
        <begin position="267"/>
        <end position="345"/>
    </location>
</feature>
<feature type="domain" description="Homeobox" evidence="14">
    <location>
        <begin position="208"/>
        <end position="268"/>
    </location>
</feature>
<dbReference type="GO" id="GO:0030182">
    <property type="term" value="P:neuron differentiation"/>
    <property type="evidence" value="ECO:0007669"/>
    <property type="project" value="TreeGrafter"/>
</dbReference>
<evidence type="ECO:0000256" key="7">
    <source>
        <dbReference type="ARBA" id="ARBA00023155"/>
    </source>
</evidence>
<evidence type="ECO:0000313" key="16">
    <source>
        <dbReference type="Proteomes" id="UP001163046"/>
    </source>
</evidence>
<dbReference type="GO" id="GO:0046872">
    <property type="term" value="F:metal ion binding"/>
    <property type="evidence" value="ECO:0007669"/>
    <property type="project" value="UniProtKB-KW"/>
</dbReference>
<dbReference type="InterPro" id="IPR017970">
    <property type="entry name" value="Homeobox_CS"/>
</dbReference>
<comment type="caution">
    <text evidence="15">The sequence shown here is derived from an EMBL/GenBank/DDBJ whole genome shotgun (WGS) entry which is preliminary data.</text>
</comment>
<dbReference type="CDD" id="cd09371">
    <property type="entry name" value="LIM1_Lmx1b"/>
    <property type="match status" value="1"/>
</dbReference>
<comment type="subcellular location">
    <subcellularLocation>
        <location evidence="1 9 11">Nucleus</location>
    </subcellularLocation>
</comment>
<reference evidence="15" key="1">
    <citation type="submission" date="2023-01" db="EMBL/GenBank/DDBJ databases">
        <title>Genome assembly of the deep-sea coral Lophelia pertusa.</title>
        <authorList>
            <person name="Herrera S."/>
            <person name="Cordes E."/>
        </authorList>
    </citation>
    <scope>NUCLEOTIDE SEQUENCE</scope>
    <source>
        <strain evidence="15">USNM1676648</strain>
        <tissue evidence="15">Polyp</tissue>
    </source>
</reference>
<dbReference type="SUPFAM" id="SSF46689">
    <property type="entry name" value="Homeodomain-like"/>
    <property type="match status" value="1"/>
</dbReference>
<keyword evidence="5 10" id="KW-0440">LIM domain</keyword>
<keyword evidence="16" id="KW-1185">Reference proteome</keyword>
<dbReference type="PROSITE" id="PS00027">
    <property type="entry name" value="HOMEOBOX_1"/>
    <property type="match status" value="1"/>
</dbReference>
<feature type="region of interest" description="Disordered" evidence="12">
    <location>
        <begin position="1"/>
        <end position="31"/>
    </location>
</feature>
<dbReference type="AlphaFoldDB" id="A0A9X0CXN2"/>
<protein>
    <submittedName>
        <fullName evidence="15">LIM homeobox transcription factor 1-alpha</fullName>
    </submittedName>
</protein>
<keyword evidence="4 10" id="KW-0862">Zinc</keyword>
<dbReference type="SMART" id="SM00132">
    <property type="entry name" value="LIM"/>
    <property type="match status" value="2"/>
</dbReference>
<evidence type="ECO:0000313" key="15">
    <source>
        <dbReference type="EMBL" id="KAJ7378163.1"/>
    </source>
</evidence>
<dbReference type="Proteomes" id="UP001163046">
    <property type="component" value="Unassembled WGS sequence"/>
</dbReference>